<gene>
    <name evidence="1" type="ORF">FC695_42435</name>
</gene>
<accession>A0A9X8ZZY4</accession>
<organism evidence="1 2">
    <name type="scientific">Bacillus cereus</name>
    <dbReference type="NCBI Taxonomy" id="1396"/>
    <lineage>
        <taxon>Bacteria</taxon>
        <taxon>Bacillati</taxon>
        <taxon>Bacillota</taxon>
        <taxon>Bacilli</taxon>
        <taxon>Bacillales</taxon>
        <taxon>Bacillaceae</taxon>
        <taxon>Bacillus</taxon>
        <taxon>Bacillus cereus group</taxon>
    </lineage>
</organism>
<evidence type="ECO:0000313" key="2">
    <source>
        <dbReference type="Proteomes" id="UP000308444"/>
    </source>
</evidence>
<evidence type="ECO:0000313" key="1">
    <source>
        <dbReference type="EMBL" id="TKI81925.1"/>
    </source>
</evidence>
<feature type="non-terminal residue" evidence="1">
    <location>
        <position position="28"/>
    </location>
</feature>
<reference evidence="1 2" key="1">
    <citation type="journal article" date="2019" name="Environ. Microbiol.">
        <title>An active ?-lactamase is a part of an orchestrated cell wall stress resistance network of Bacillus subtilis and related rhizosphere species.</title>
        <authorList>
            <person name="Bucher T."/>
            <person name="Keren-Paz A."/>
            <person name="Hausser J."/>
            <person name="Olender T."/>
            <person name="Cytryn E."/>
            <person name="Kolodkin-Gal I."/>
        </authorList>
    </citation>
    <scope>NUCLEOTIDE SEQUENCE [LARGE SCALE GENOMIC DNA]</scope>
    <source>
        <strain evidence="1 2">I32</strain>
    </source>
</reference>
<dbReference type="EMBL" id="SZOH01004940">
    <property type="protein sequence ID" value="TKI81925.1"/>
    <property type="molecule type" value="Genomic_DNA"/>
</dbReference>
<dbReference type="AlphaFoldDB" id="A0A9X8ZZY4"/>
<protein>
    <submittedName>
        <fullName evidence="1">DUF4937 domain-containing protein</fullName>
    </submittedName>
</protein>
<sequence length="28" mass="3227">MGNVSDHKGELKMLLKTIYCKVEEETTE</sequence>
<comment type="caution">
    <text evidence="1">The sequence shown here is derived from an EMBL/GenBank/DDBJ whole genome shotgun (WGS) entry which is preliminary data.</text>
</comment>
<proteinExistence type="predicted"/>
<dbReference type="Proteomes" id="UP000308444">
    <property type="component" value="Unassembled WGS sequence"/>
</dbReference>
<name>A0A9X8ZZY4_BACCE</name>